<dbReference type="EMBL" id="CAJQZP010001305">
    <property type="protein sequence ID" value="CAG5037873.1"/>
    <property type="molecule type" value="Genomic_DNA"/>
</dbReference>
<dbReference type="Proteomes" id="UP000691718">
    <property type="component" value="Unassembled WGS sequence"/>
</dbReference>
<reference evidence="1" key="1">
    <citation type="submission" date="2021-04" db="EMBL/GenBank/DDBJ databases">
        <authorList>
            <person name="Tunstrom K."/>
        </authorList>
    </citation>
    <scope>NUCLEOTIDE SEQUENCE</scope>
</reference>
<gene>
    <name evidence="1" type="ORF">PAPOLLO_LOCUS21256</name>
</gene>
<sequence>MLLNMLTSEYITIENPLDEAMEFRDLENFFLVMWSGDLDDDRLLLHFCKSGTWMQPLRCRGALALDKKWTGWCKTRTKESCL</sequence>
<evidence type="ECO:0000313" key="2">
    <source>
        <dbReference type="Proteomes" id="UP000691718"/>
    </source>
</evidence>
<organism evidence="1 2">
    <name type="scientific">Parnassius apollo</name>
    <name type="common">Apollo butterfly</name>
    <name type="synonym">Papilio apollo</name>
    <dbReference type="NCBI Taxonomy" id="110799"/>
    <lineage>
        <taxon>Eukaryota</taxon>
        <taxon>Metazoa</taxon>
        <taxon>Ecdysozoa</taxon>
        <taxon>Arthropoda</taxon>
        <taxon>Hexapoda</taxon>
        <taxon>Insecta</taxon>
        <taxon>Pterygota</taxon>
        <taxon>Neoptera</taxon>
        <taxon>Endopterygota</taxon>
        <taxon>Lepidoptera</taxon>
        <taxon>Glossata</taxon>
        <taxon>Ditrysia</taxon>
        <taxon>Papilionoidea</taxon>
        <taxon>Papilionidae</taxon>
        <taxon>Parnassiinae</taxon>
        <taxon>Parnassini</taxon>
        <taxon>Parnassius</taxon>
        <taxon>Parnassius</taxon>
    </lineage>
</organism>
<name>A0A8S3XR41_PARAO</name>
<dbReference type="AlphaFoldDB" id="A0A8S3XR41"/>
<evidence type="ECO:0000313" key="1">
    <source>
        <dbReference type="EMBL" id="CAG5037873.1"/>
    </source>
</evidence>
<comment type="caution">
    <text evidence="1">The sequence shown here is derived from an EMBL/GenBank/DDBJ whole genome shotgun (WGS) entry which is preliminary data.</text>
</comment>
<proteinExistence type="predicted"/>
<accession>A0A8S3XR41</accession>
<protein>
    <submittedName>
        <fullName evidence="1">(apollo) hypothetical protein</fullName>
    </submittedName>
</protein>
<keyword evidence="2" id="KW-1185">Reference proteome</keyword>